<name>A0A2G9HQT9_9LAMI</name>
<evidence type="ECO:0000256" key="4">
    <source>
        <dbReference type="ARBA" id="ARBA00022741"/>
    </source>
</evidence>
<keyword evidence="4" id="KW-0547">Nucleotide-binding</keyword>
<evidence type="ECO:0000313" key="9">
    <source>
        <dbReference type="EMBL" id="PIN19891.1"/>
    </source>
</evidence>
<dbReference type="SUPFAM" id="SSF52058">
    <property type="entry name" value="L domain-like"/>
    <property type="match status" value="1"/>
</dbReference>
<accession>A0A2G9HQT9</accession>
<sequence>MADAVVSAVINKAVDIGATKIMEESSRLYWLREDVEWLKRQMRHMQGYLENAEAKKVTNPNVVNLIKDIRDLVRDVEDILEIYLPRIESHTSNCLLKRISTCFVPYCWTSWMFSREIEKIKRRAKSIDEDRAYYDIKDISGADDVSNVDTRSTTLHVDDPIIVGFEQDIKALKSKLEEHPLVSVVGMAGLGKTTLAKKVFRDMKKHFDCSASVSVSQKPNIKDLVQGIANQVGLPKEKQEENMKIGSLSRLNYLEIYSKSQVEIPSSIRDLKNLLTLDLRGCRYTVKLPVGIWKMEQLRHLLLDDYEIDSSRMRLLCKYQKVQVLLPNLQTLSMIWHDLQPAWLLKLTNLRKLELRYVTPEIMDVLCGPEPISKKLEVLSLRYWGSSDCSMNGRVSLAKYERLMKLSIREVKMQQLPELPPSLIKLTLQSTKLIEDPMKILKNLPKLKILHLHEFSYSGNKMDCSGADSFPQLEILELWVLPLLKELIGGEQMGMPKLKQLLIRECPGLVRIPERLQQFPNYRFLSGVFYHQIWN</sequence>
<evidence type="ECO:0008006" key="11">
    <source>
        <dbReference type="Google" id="ProtNLM"/>
    </source>
</evidence>
<proteinExistence type="inferred from homology"/>
<reference evidence="10" key="1">
    <citation type="journal article" date="2018" name="Gigascience">
        <title>Genome assembly of the Pink Ipe (Handroanthus impetiginosus, Bignoniaceae), a highly valued, ecologically keystone Neotropical timber forest tree.</title>
        <authorList>
            <person name="Silva-Junior O.B."/>
            <person name="Grattapaglia D."/>
            <person name="Novaes E."/>
            <person name="Collevatti R.G."/>
        </authorList>
    </citation>
    <scope>NUCLEOTIDE SEQUENCE [LARGE SCALE GENOMIC DNA]</scope>
    <source>
        <strain evidence="10">cv. UFG-1</strain>
    </source>
</reference>
<dbReference type="Pfam" id="PF23598">
    <property type="entry name" value="LRR_14"/>
    <property type="match status" value="1"/>
</dbReference>
<dbReference type="EMBL" id="NKXS01001208">
    <property type="protein sequence ID" value="PIN19891.1"/>
    <property type="molecule type" value="Genomic_DNA"/>
</dbReference>
<dbReference type="Proteomes" id="UP000231279">
    <property type="component" value="Unassembled WGS sequence"/>
</dbReference>
<dbReference type="InterPro" id="IPR032675">
    <property type="entry name" value="LRR_dom_sf"/>
</dbReference>
<feature type="domain" description="Disease resistance N-terminal" evidence="7">
    <location>
        <begin position="8"/>
        <end position="92"/>
    </location>
</feature>
<dbReference type="STRING" id="429701.A0A2G9HQT9"/>
<dbReference type="InterPro" id="IPR041118">
    <property type="entry name" value="Rx_N"/>
</dbReference>
<comment type="similarity">
    <text evidence="1">Belongs to the disease resistance NB-LRR family.</text>
</comment>
<dbReference type="Gene3D" id="3.80.10.10">
    <property type="entry name" value="Ribonuclease Inhibitor"/>
    <property type="match status" value="1"/>
</dbReference>
<dbReference type="PRINTS" id="PR00364">
    <property type="entry name" value="DISEASERSIST"/>
</dbReference>
<keyword evidence="3" id="KW-0677">Repeat</keyword>
<dbReference type="InterPro" id="IPR027417">
    <property type="entry name" value="P-loop_NTPase"/>
</dbReference>
<dbReference type="Pfam" id="PF18052">
    <property type="entry name" value="Rx_N"/>
    <property type="match status" value="1"/>
</dbReference>
<evidence type="ECO:0000256" key="1">
    <source>
        <dbReference type="ARBA" id="ARBA00008894"/>
    </source>
</evidence>
<evidence type="ECO:0000256" key="3">
    <source>
        <dbReference type="ARBA" id="ARBA00022737"/>
    </source>
</evidence>
<dbReference type="PANTHER" id="PTHR19338:SF44">
    <property type="entry name" value="NB-ARC DOMAIN-CONTAINING PROTEIN"/>
    <property type="match status" value="1"/>
</dbReference>
<keyword evidence="10" id="KW-1185">Reference proteome</keyword>
<keyword evidence="6" id="KW-0067">ATP-binding</keyword>
<evidence type="ECO:0000259" key="7">
    <source>
        <dbReference type="Pfam" id="PF18052"/>
    </source>
</evidence>
<dbReference type="OrthoDB" id="913924at2759"/>
<dbReference type="GO" id="GO:0051707">
    <property type="term" value="P:response to other organism"/>
    <property type="evidence" value="ECO:0007669"/>
    <property type="project" value="UniProtKB-ARBA"/>
</dbReference>
<evidence type="ECO:0000256" key="6">
    <source>
        <dbReference type="ARBA" id="ARBA00022840"/>
    </source>
</evidence>
<evidence type="ECO:0000256" key="5">
    <source>
        <dbReference type="ARBA" id="ARBA00022821"/>
    </source>
</evidence>
<keyword evidence="2" id="KW-0433">Leucine-rich repeat</keyword>
<dbReference type="GO" id="GO:0043531">
    <property type="term" value="F:ADP binding"/>
    <property type="evidence" value="ECO:0007669"/>
    <property type="project" value="InterPro"/>
</dbReference>
<dbReference type="AlphaFoldDB" id="A0A2G9HQT9"/>
<gene>
    <name evidence="9" type="ORF">CDL12_07422</name>
</gene>
<dbReference type="GO" id="GO:0006952">
    <property type="term" value="P:defense response"/>
    <property type="evidence" value="ECO:0007669"/>
    <property type="project" value="UniProtKB-KW"/>
</dbReference>
<dbReference type="Gene3D" id="1.20.5.4130">
    <property type="match status" value="1"/>
</dbReference>
<dbReference type="InterPro" id="IPR055414">
    <property type="entry name" value="LRR_R13L4/SHOC2-like"/>
</dbReference>
<evidence type="ECO:0000313" key="10">
    <source>
        <dbReference type="Proteomes" id="UP000231279"/>
    </source>
</evidence>
<dbReference type="CDD" id="cd14798">
    <property type="entry name" value="RX-CC_like"/>
    <property type="match status" value="1"/>
</dbReference>
<dbReference type="SUPFAM" id="SSF52540">
    <property type="entry name" value="P-loop containing nucleoside triphosphate hydrolases"/>
    <property type="match status" value="1"/>
</dbReference>
<evidence type="ECO:0000259" key="8">
    <source>
        <dbReference type="Pfam" id="PF23598"/>
    </source>
</evidence>
<keyword evidence="5" id="KW-0611">Plant defense</keyword>
<dbReference type="Gene3D" id="3.40.50.300">
    <property type="entry name" value="P-loop containing nucleotide triphosphate hydrolases"/>
    <property type="match status" value="1"/>
</dbReference>
<comment type="caution">
    <text evidence="9">The sequence shown here is derived from an EMBL/GenBank/DDBJ whole genome shotgun (WGS) entry which is preliminary data.</text>
</comment>
<organism evidence="9 10">
    <name type="scientific">Handroanthus impetiginosus</name>
    <dbReference type="NCBI Taxonomy" id="429701"/>
    <lineage>
        <taxon>Eukaryota</taxon>
        <taxon>Viridiplantae</taxon>
        <taxon>Streptophyta</taxon>
        <taxon>Embryophyta</taxon>
        <taxon>Tracheophyta</taxon>
        <taxon>Spermatophyta</taxon>
        <taxon>Magnoliopsida</taxon>
        <taxon>eudicotyledons</taxon>
        <taxon>Gunneridae</taxon>
        <taxon>Pentapetalae</taxon>
        <taxon>asterids</taxon>
        <taxon>lamiids</taxon>
        <taxon>Lamiales</taxon>
        <taxon>Bignoniaceae</taxon>
        <taxon>Crescentiina</taxon>
        <taxon>Tabebuia alliance</taxon>
        <taxon>Handroanthus</taxon>
    </lineage>
</organism>
<dbReference type="GO" id="GO:0005524">
    <property type="term" value="F:ATP binding"/>
    <property type="evidence" value="ECO:0007669"/>
    <property type="project" value="UniProtKB-KW"/>
</dbReference>
<protein>
    <recommendedName>
        <fullName evidence="11">Apoptotic ATPase</fullName>
    </recommendedName>
</protein>
<evidence type="ECO:0000256" key="2">
    <source>
        <dbReference type="ARBA" id="ARBA00022614"/>
    </source>
</evidence>
<dbReference type="InterPro" id="IPR038005">
    <property type="entry name" value="RX-like_CC"/>
</dbReference>
<feature type="domain" description="Disease resistance R13L4/SHOC-2-like LRR" evidence="8">
    <location>
        <begin position="238"/>
        <end position="503"/>
    </location>
</feature>
<dbReference type="PANTHER" id="PTHR19338">
    <property type="entry name" value="TRANSLOCASE OF INNER MITOCHONDRIAL MEMBRANE 13 HOMOLOG"/>
    <property type="match status" value="1"/>
</dbReference>